<dbReference type="InterPro" id="IPR002818">
    <property type="entry name" value="DJ-1/PfpI"/>
</dbReference>
<keyword evidence="2" id="KW-0238">DNA-binding</keyword>
<dbReference type="InterPro" id="IPR018062">
    <property type="entry name" value="HTH_AraC-typ_CS"/>
</dbReference>
<protein>
    <submittedName>
        <fullName evidence="5">AraC family transcriptional regulator</fullName>
    </submittedName>
</protein>
<gene>
    <name evidence="5" type="ORF">Arub01_15040</name>
</gene>
<feature type="domain" description="HTH araC/xylS-type" evidence="4">
    <location>
        <begin position="217"/>
        <end position="316"/>
    </location>
</feature>
<reference evidence="5" key="1">
    <citation type="submission" date="2023-02" db="EMBL/GenBank/DDBJ databases">
        <title>Actinomadura rubrobrunea NBRC 14622.</title>
        <authorList>
            <person name="Ichikawa N."/>
            <person name="Sato H."/>
            <person name="Tonouchi N."/>
        </authorList>
    </citation>
    <scope>NUCLEOTIDE SEQUENCE</scope>
    <source>
        <strain evidence="5">NBRC 14622</strain>
    </source>
</reference>
<dbReference type="Proteomes" id="UP001165124">
    <property type="component" value="Unassembled WGS sequence"/>
</dbReference>
<dbReference type="PANTHER" id="PTHR43130">
    <property type="entry name" value="ARAC-FAMILY TRANSCRIPTIONAL REGULATOR"/>
    <property type="match status" value="1"/>
</dbReference>
<dbReference type="Gene3D" id="1.10.10.60">
    <property type="entry name" value="Homeodomain-like"/>
    <property type="match status" value="1"/>
</dbReference>
<name>A0A9W6UW30_9ACTN</name>
<dbReference type="PANTHER" id="PTHR43130:SF3">
    <property type="entry name" value="HTH-TYPE TRANSCRIPTIONAL REGULATOR RV1931C"/>
    <property type="match status" value="1"/>
</dbReference>
<dbReference type="InterPro" id="IPR029062">
    <property type="entry name" value="Class_I_gatase-like"/>
</dbReference>
<dbReference type="InterPro" id="IPR018060">
    <property type="entry name" value="HTH_AraC"/>
</dbReference>
<dbReference type="SUPFAM" id="SSF46689">
    <property type="entry name" value="Homeodomain-like"/>
    <property type="match status" value="2"/>
</dbReference>
<evidence type="ECO:0000256" key="3">
    <source>
        <dbReference type="ARBA" id="ARBA00023163"/>
    </source>
</evidence>
<evidence type="ECO:0000256" key="2">
    <source>
        <dbReference type="ARBA" id="ARBA00023125"/>
    </source>
</evidence>
<keyword evidence="6" id="KW-1185">Reference proteome</keyword>
<evidence type="ECO:0000259" key="4">
    <source>
        <dbReference type="PROSITE" id="PS01124"/>
    </source>
</evidence>
<dbReference type="RefSeq" id="WP_067910763.1">
    <property type="nucleotide sequence ID" value="NZ_BSRZ01000002.1"/>
</dbReference>
<dbReference type="GO" id="GO:0003700">
    <property type="term" value="F:DNA-binding transcription factor activity"/>
    <property type="evidence" value="ECO:0007669"/>
    <property type="project" value="InterPro"/>
</dbReference>
<proteinExistence type="predicted"/>
<dbReference type="InterPro" id="IPR052158">
    <property type="entry name" value="INH-QAR"/>
</dbReference>
<accession>A0A9W6UW30</accession>
<dbReference type="SUPFAM" id="SSF52317">
    <property type="entry name" value="Class I glutamine amidotransferase-like"/>
    <property type="match status" value="1"/>
</dbReference>
<evidence type="ECO:0000313" key="6">
    <source>
        <dbReference type="Proteomes" id="UP001165124"/>
    </source>
</evidence>
<dbReference type="SMART" id="SM00342">
    <property type="entry name" value="HTH_ARAC"/>
    <property type="match status" value="1"/>
</dbReference>
<evidence type="ECO:0000256" key="1">
    <source>
        <dbReference type="ARBA" id="ARBA00023015"/>
    </source>
</evidence>
<dbReference type="Gene3D" id="3.40.50.880">
    <property type="match status" value="1"/>
</dbReference>
<dbReference type="PROSITE" id="PS01124">
    <property type="entry name" value="HTH_ARAC_FAMILY_2"/>
    <property type="match status" value="1"/>
</dbReference>
<dbReference type="CDD" id="cd03137">
    <property type="entry name" value="GATase1_AraC_1"/>
    <property type="match status" value="1"/>
</dbReference>
<dbReference type="PROSITE" id="PS00041">
    <property type="entry name" value="HTH_ARAC_FAMILY_1"/>
    <property type="match status" value="1"/>
</dbReference>
<dbReference type="Pfam" id="PF01965">
    <property type="entry name" value="DJ-1_PfpI"/>
    <property type="match status" value="1"/>
</dbReference>
<dbReference type="AlphaFoldDB" id="A0A9W6UW30"/>
<evidence type="ECO:0000313" key="5">
    <source>
        <dbReference type="EMBL" id="GLW63260.1"/>
    </source>
</evidence>
<keyword evidence="1" id="KW-0805">Transcription regulation</keyword>
<keyword evidence="3" id="KW-0804">Transcription</keyword>
<comment type="caution">
    <text evidence="5">The sequence shown here is derived from an EMBL/GenBank/DDBJ whole genome shotgun (WGS) entry which is preliminary data.</text>
</comment>
<dbReference type="GO" id="GO:0043565">
    <property type="term" value="F:sequence-specific DNA binding"/>
    <property type="evidence" value="ECO:0007669"/>
    <property type="project" value="InterPro"/>
</dbReference>
<dbReference type="Pfam" id="PF12833">
    <property type="entry name" value="HTH_18"/>
    <property type="match status" value="1"/>
</dbReference>
<organism evidence="5 6">
    <name type="scientific">Actinomadura rubrobrunea</name>
    <dbReference type="NCBI Taxonomy" id="115335"/>
    <lineage>
        <taxon>Bacteria</taxon>
        <taxon>Bacillati</taxon>
        <taxon>Actinomycetota</taxon>
        <taxon>Actinomycetes</taxon>
        <taxon>Streptosporangiales</taxon>
        <taxon>Thermomonosporaceae</taxon>
        <taxon>Actinomadura</taxon>
    </lineage>
</organism>
<sequence>MPRNPRTVGVVLGDDAPMLEIAVPARVFELAARGGPAFEVVAVPERPGPLTTSAGIQVSAPHPLTALDRVGMVIVPGWRDPAREPAAPPVLEALRAAHADGATVVGLCLGAFVLAEAGLLDGRRATTHWRYTAALAAGYPGVTVVDDALYVDDGTIVTSAGSTAGIDACLYLLRREHGAAAANAVARTLVVAPQRTGGQAQFIERPVPEPPVGDAIGDAVAYALEHLDDPRLDVDRLAAAAHMSRRTFDRRFRQSTGESPLRWLLTQRVLRAQHLLECTDLDVDAVARRSGFSDGVALRPHFRRLVGVPPQAYRNAFRAS</sequence>
<dbReference type="EMBL" id="BSRZ01000002">
    <property type="protein sequence ID" value="GLW63260.1"/>
    <property type="molecule type" value="Genomic_DNA"/>
</dbReference>
<dbReference type="InterPro" id="IPR009057">
    <property type="entry name" value="Homeodomain-like_sf"/>
</dbReference>